<organism evidence="3 4">
    <name type="scientific">Phoenix dactylifera</name>
    <name type="common">Date palm</name>
    <dbReference type="NCBI Taxonomy" id="42345"/>
    <lineage>
        <taxon>Eukaryota</taxon>
        <taxon>Viridiplantae</taxon>
        <taxon>Streptophyta</taxon>
        <taxon>Embryophyta</taxon>
        <taxon>Tracheophyta</taxon>
        <taxon>Spermatophyta</taxon>
        <taxon>Magnoliopsida</taxon>
        <taxon>Liliopsida</taxon>
        <taxon>Arecaceae</taxon>
        <taxon>Coryphoideae</taxon>
        <taxon>Phoeniceae</taxon>
        <taxon>Phoenix</taxon>
    </lineage>
</organism>
<feature type="compositionally biased region" description="Basic and acidic residues" evidence="1">
    <location>
        <begin position="56"/>
        <end position="65"/>
    </location>
</feature>
<dbReference type="GeneID" id="103708003"/>
<dbReference type="Gene3D" id="3.30.70.2890">
    <property type="entry name" value="XS domain"/>
    <property type="match status" value="1"/>
</dbReference>
<feature type="domain" description="XS" evidence="2">
    <location>
        <begin position="735"/>
        <end position="861"/>
    </location>
</feature>
<evidence type="ECO:0000259" key="2">
    <source>
        <dbReference type="Pfam" id="PF03468"/>
    </source>
</evidence>
<dbReference type="GO" id="GO:0031047">
    <property type="term" value="P:regulatory ncRNA-mediated gene silencing"/>
    <property type="evidence" value="ECO:0007669"/>
    <property type="project" value="InterPro"/>
</dbReference>
<accession>A0A8B9AUM0</accession>
<name>A0A8B9AUM0_PHODC</name>
<dbReference type="InterPro" id="IPR038588">
    <property type="entry name" value="XS_domain_sf"/>
</dbReference>
<sequence length="890" mass="100854">MRSRRPGDGGSGGGGDGRDVSPRAPTKAKIKDHRSDWRPRRSRRSLSPPPRPRRPPSVERRDYARRSNHGKQHRSRSSPFEDRRYELPPKYVLPDIPPDSNPDLNASSRPSRIFKDKDFLRQGSGAPAPPSSTGIDGQGMLLQKSLFLNDGSSRSYFSLPPDANYPARAAALKSGNMGSSSGTLNMGIHDDELLHYRDRMSDPYDERGREKIYSTRDFTSPLMPPSQLRPYGGTSSSGFAKDDLSSLYGNRHHQLSDGYVGSGAKKFLDDPLDRIGYSPGHLTERVRQVHHSPPGRDDPQDYGYHELWQRERSDHRLLESNDIYKKIPWDPRGGYRDSLSSSFTNLTGGRVEGLDASRKITGESSFWDQRHSFHGDANPEYHQLKEVHDDYVSGSGSGHLEFGMNPLRGCDLPPFEEHCALGRDATSMGYRERLKSSVLSDRCLHMYRQGVSPPQGNPHMGNLDIYDLSSERMIRRRYVMDNDKPRSVVSNDRNAFRRIQSPSGGDEIWPNEDRIGFLHKKNMTFEHSPYKRTSRIMSRSAAQLLWDDSSPHADGAHGMSLKRRLRPGPSEYHDSFSSERRQEIFRPYKHWKKGMEDRRSGLNTHNGVVPDDDAHLAKADPPEDSEEFKQQVHKAFLKYSKSLHESPHQQKRYREQGNPLLCCVCRSYSKESKEFGDAHSLVTHTYHSLKVGLRTEHLGLHKALCFLMGWNWLVAPDNSRLYQSRPVAEAKVLKEDLILWPPIVIVHNSSIGIKVSTHEPKVVANEGMEERLREMGFGAGIMSVCRSKPAGQSVLLVKYKPTLSGLQEAERLHRHFDANNNGRQEFLRITANKGSSESGEARVQKVEDLLYGYMAVLEDLDKLDPETKKRCVIKSKKDIEAIADEPLNAD</sequence>
<feature type="compositionally biased region" description="Basic residues" evidence="1">
    <location>
        <begin position="66"/>
        <end position="76"/>
    </location>
</feature>
<protein>
    <submittedName>
        <fullName evidence="4">Uncharacterized protein LOC103708003</fullName>
    </submittedName>
</protein>
<evidence type="ECO:0000313" key="4">
    <source>
        <dbReference type="RefSeq" id="XP_038989262.1"/>
    </source>
</evidence>
<evidence type="ECO:0000313" key="3">
    <source>
        <dbReference type="Proteomes" id="UP000228380"/>
    </source>
</evidence>
<feature type="compositionally biased region" description="Basic and acidic residues" evidence="1">
    <location>
        <begin position="612"/>
        <end position="621"/>
    </location>
</feature>
<dbReference type="OrthoDB" id="777694at2759"/>
<dbReference type="RefSeq" id="XP_038989262.1">
    <property type="nucleotide sequence ID" value="XM_039133334.1"/>
</dbReference>
<feature type="region of interest" description="Disordered" evidence="1">
    <location>
        <begin position="548"/>
        <end position="578"/>
    </location>
</feature>
<proteinExistence type="predicted"/>
<gene>
    <name evidence="4" type="primary">LOC103708003</name>
</gene>
<reference evidence="4" key="2">
    <citation type="submission" date="2025-08" db="UniProtKB">
        <authorList>
            <consortium name="RefSeq"/>
        </authorList>
    </citation>
    <scope>IDENTIFICATION</scope>
    <source>
        <tissue evidence="4">Young leaves</tissue>
    </source>
</reference>
<dbReference type="PANTHER" id="PTHR46619:SF2">
    <property type="entry name" value="XS DOMAIN PROTEIN"/>
    <property type="match status" value="1"/>
</dbReference>
<evidence type="ECO:0000256" key="1">
    <source>
        <dbReference type="SAM" id="MobiDB-lite"/>
    </source>
</evidence>
<feature type="region of interest" description="Disordered" evidence="1">
    <location>
        <begin position="602"/>
        <end position="624"/>
    </location>
</feature>
<dbReference type="KEGG" id="pda:103708003"/>
<dbReference type="Proteomes" id="UP000228380">
    <property type="component" value="Chromosome 14"/>
</dbReference>
<dbReference type="Pfam" id="PF03468">
    <property type="entry name" value="XS"/>
    <property type="match status" value="1"/>
</dbReference>
<feature type="region of interest" description="Disordered" evidence="1">
    <location>
        <begin position="1"/>
        <end position="110"/>
    </location>
</feature>
<keyword evidence="3" id="KW-1185">Reference proteome</keyword>
<dbReference type="PANTHER" id="PTHR46619">
    <property type="entry name" value="RNA RECOGNITION MOTIF XS DOMAIN PROTEIN-RELATED"/>
    <property type="match status" value="1"/>
</dbReference>
<dbReference type="AlphaFoldDB" id="A0A8B9AUM0"/>
<reference evidence="3" key="1">
    <citation type="journal article" date="2019" name="Nat. Commun.">
        <title>Genome-wide association mapping of date palm fruit traits.</title>
        <authorList>
            <person name="Hazzouri K.M."/>
            <person name="Gros-Balthazard M."/>
            <person name="Flowers J.M."/>
            <person name="Copetti D."/>
            <person name="Lemansour A."/>
            <person name="Lebrun M."/>
            <person name="Masmoudi K."/>
            <person name="Ferrand S."/>
            <person name="Dhar M.I."/>
            <person name="Fresquez Z.A."/>
            <person name="Rosas U."/>
            <person name="Zhang J."/>
            <person name="Talag J."/>
            <person name="Lee S."/>
            <person name="Kudrna D."/>
            <person name="Powell R.F."/>
            <person name="Leitch I.J."/>
            <person name="Krueger R.R."/>
            <person name="Wing R.A."/>
            <person name="Amiri K.M.A."/>
            <person name="Purugganan M.D."/>
        </authorList>
    </citation>
    <scope>NUCLEOTIDE SEQUENCE [LARGE SCALE GENOMIC DNA]</scope>
    <source>
        <strain evidence="3">cv. Khalas</strain>
    </source>
</reference>
<dbReference type="InterPro" id="IPR005380">
    <property type="entry name" value="XS_domain"/>
</dbReference>